<proteinExistence type="predicted"/>
<comment type="caution">
    <text evidence="2">The sequence shown here is derived from an EMBL/GenBank/DDBJ whole genome shotgun (WGS) entry which is preliminary data.</text>
</comment>
<dbReference type="EMBL" id="QFWT01000015">
    <property type="protein sequence ID" value="PWI31775.1"/>
    <property type="molecule type" value="Genomic_DNA"/>
</dbReference>
<keyword evidence="1" id="KW-0812">Transmembrane</keyword>
<keyword evidence="1" id="KW-1133">Transmembrane helix</keyword>
<feature type="transmembrane region" description="Helical" evidence="1">
    <location>
        <begin position="37"/>
        <end position="55"/>
    </location>
</feature>
<protein>
    <recommendedName>
        <fullName evidence="4">NADH dehydrogenase</fullName>
    </recommendedName>
</protein>
<reference evidence="2 3" key="1">
    <citation type="submission" date="2018-05" db="EMBL/GenBank/DDBJ databases">
        <title>Vibrio limimaris sp. nov., isolated from marine sediment.</title>
        <authorList>
            <person name="Li C.-M."/>
        </authorList>
    </citation>
    <scope>NUCLEOTIDE SEQUENCE [LARGE SCALE GENOMIC DNA]</scope>
    <source>
        <strain evidence="2 3">E4404</strain>
    </source>
</reference>
<name>A0A2U3B4Y1_9VIBR</name>
<evidence type="ECO:0008006" key="4">
    <source>
        <dbReference type="Google" id="ProtNLM"/>
    </source>
</evidence>
<dbReference type="OrthoDB" id="5904793at2"/>
<dbReference type="AlphaFoldDB" id="A0A2U3B4Y1"/>
<dbReference type="Proteomes" id="UP000245362">
    <property type="component" value="Unassembled WGS sequence"/>
</dbReference>
<organism evidence="2 3">
    <name type="scientific">Vibrio albus</name>
    <dbReference type="NCBI Taxonomy" id="2200953"/>
    <lineage>
        <taxon>Bacteria</taxon>
        <taxon>Pseudomonadati</taxon>
        <taxon>Pseudomonadota</taxon>
        <taxon>Gammaproteobacteria</taxon>
        <taxon>Vibrionales</taxon>
        <taxon>Vibrionaceae</taxon>
        <taxon>Vibrio</taxon>
    </lineage>
</organism>
<evidence type="ECO:0000313" key="2">
    <source>
        <dbReference type="EMBL" id="PWI31775.1"/>
    </source>
</evidence>
<keyword evidence="3" id="KW-1185">Reference proteome</keyword>
<evidence type="ECO:0000256" key="1">
    <source>
        <dbReference type="SAM" id="Phobius"/>
    </source>
</evidence>
<keyword evidence="1" id="KW-0472">Membrane</keyword>
<sequence length="89" mass="10413">MLTRYMGVSPQNQSYMFTFGLVLTLLGMVLTDMWLPMVVGAIIMTGLAVESWIRVQHIIPMHKEMREMRHQLEQIQKQLYSRQIDSSEV</sequence>
<gene>
    <name evidence="2" type="ORF">DI392_18710</name>
</gene>
<accession>A0A2U3B4Y1</accession>
<feature type="transmembrane region" description="Helical" evidence="1">
    <location>
        <begin position="12"/>
        <end position="31"/>
    </location>
</feature>
<evidence type="ECO:0000313" key="3">
    <source>
        <dbReference type="Proteomes" id="UP000245362"/>
    </source>
</evidence>